<dbReference type="GO" id="GO:0005524">
    <property type="term" value="F:ATP binding"/>
    <property type="evidence" value="ECO:0007669"/>
    <property type="project" value="UniProtKB-KW"/>
</dbReference>
<keyword evidence="3" id="KW-0597">Phosphoprotein</keyword>
<dbReference type="InterPro" id="IPR003660">
    <property type="entry name" value="HAMP_dom"/>
</dbReference>
<dbReference type="AlphaFoldDB" id="A0AA42DRK1"/>
<protein>
    <submittedName>
        <fullName evidence="14">Sensor histidine kinase</fullName>
    </submittedName>
</protein>
<keyword evidence="11 12" id="KW-0472">Membrane</keyword>
<organism evidence="14 15">
    <name type="scientific">Holtiella tumoricola</name>
    <dbReference type="NCBI Taxonomy" id="3018743"/>
    <lineage>
        <taxon>Bacteria</taxon>
        <taxon>Bacillati</taxon>
        <taxon>Bacillota</taxon>
        <taxon>Clostridia</taxon>
        <taxon>Lachnospirales</taxon>
        <taxon>Cellulosilyticaceae</taxon>
        <taxon>Holtiella</taxon>
    </lineage>
</organism>
<reference evidence="14" key="1">
    <citation type="journal article" date="2023" name="Int. J. Syst. Evol. Microbiol.">
        <title>&lt;i&gt;Holtiella tumoricola&lt;/i&gt; gen. nov. sp. nov., isolated from a human clinical sample.</title>
        <authorList>
            <person name="Allen-Vercoe E."/>
            <person name="Daigneault M.C."/>
            <person name="Vancuren S.J."/>
            <person name="Cochrane K."/>
            <person name="O'Neal L.L."/>
            <person name="Sankaranarayanan K."/>
            <person name="Lawson P.A."/>
        </authorList>
    </citation>
    <scope>NUCLEOTIDE SEQUENCE</scope>
    <source>
        <strain evidence="14">CC70A</strain>
    </source>
</reference>
<accession>A0AA42DRK1</accession>
<sequence length="599" mass="69081">MKKKRVDRRKIMGIWNPRSIRFKMVFYSMLCVISVSTCGYLYLFSYLNGIIVEKADKINNIYMENLTVQIEEPFQALFNTGINCANHYDVMKAMKIQEVKTVEDKKVLLQAQNVMNDLLSTTKMKKYVNKILVFNEQGVVVQAVGNHMAYLEDVDQIVEKKLDRNQEEANKFGVFTLGESITPYAKDSFSVLFKVSSFSDRKENGYLYMEVDSSIIKDILVAHSPLNYTVVRNEKDQDNWITDNMNESLLIKLMEESDKEAIVFDKARYKVHKKAIDGTNVSLYNFIDITELSMKENEMLYTLIVVLVLSAVITCAIIIMVSRWVTRPISRLSRRIQKIAENDFSYDPEIERTQDEIGEIGRLVNEMVQSVSNLMNEIIRKNEEQNKIEMALLQAQVNPHFLYNTLDSIHWMAVIQKAPGISNITRSLSNLLKNMAKGVSDKILLEDEVSLLKDYITIQSIRYAETFEYKNDIEEAFLQYRIVKMTLQPIVENAIFHGIEPSGRIGTIRISAREDETYLYIDVEDNGVGMNEEQVQHLLADKKQVGRNTMSGIGVSNVNRRLKLIYGKACGLFVESEVDHYTKITVKIRKERDECIKSY</sequence>
<evidence type="ECO:0000313" key="14">
    <source>
        <dbReference type="EMBL" id="MDA3734018.1"/>
    </source>
</evidence>
<keyword evidence="4" id="KW-0808">Transferase</keyword>
<dbReference type="RefSeq" id="WP_271013672.1">
    <property type="nucleotide sequence ID" value="NZ_JAQIFT010000069.1"/>
</dbReference>
<proteinExistence type="predicted"/>
<feature type="transmembrane region" description="Helical" evidence="12">
    <location>
        <begin position="20"/>
        <end position="43"/>
    </location>
</feature>
<dbReference type="CDD" id="cd06225">
    <property type="entry name" value="HAMP"/>
    <property type="match status" value="1"/>
</dbReference>
<dbReference type="InterPro" id="IPR010559">
    <property type="entry name" value="Sig_transdc_His_kin_internal"/>
</dbReference>
<keyword evidence="5 12" id="KW-0812">Transmembrane</keyword>
<comment type="caution">
    <text evidence="14">The sequence shown here is derived from an EMBL/GenBank/DDBJ whole genome shotgun (WGS) entry which is preliminary data.</text>
</comment>
<dbReference type="Pfam" id="PF00672">
    <property type="entry name" value="HAMP"/>
    <property type="match status" value="1"/>
</dbReference>
<evidence type="ECO:0000256" key="9">
    <source>
        <dbReference type="ARBA" id="ARBA00022989"/>
    </source>
</evidence>
<evidence type="ECO:0000256" key="1">
    <source>
        <dbReference type="ARBA" id="ARBA00004651"/>
    </source>
</evidence>
<evidence type="ECO:0000256" key="11">
    <source>
        <dbReference type="ARBA" id="ARBA00023136"/>
    </source>
</evidence>
<dbReference type="Pfam" id="PF06580">
    <property type="entry name" value="His_kinase"/>
    <property type="match status" value="1"/>
</dbReference>
<dbReference type="Gene3D" id="3.30.565.10">
    <property type="entry name" value="Histidine kinase-like ATPase, C-terminal domain"/>
    <property type="match status" value="1"/>
</dbReference>
<dbReference type="EMBL" id="JAQIFT010000069">
    <property type="protein sequence ID" value="MDA3734018.1"/>
    <property type="molecule type" value="Genomic_DNA"/>
</dbReference>
<evidence type="ECO:0000256" key="2">
    <source>
        <dbReference type="ARBA" id="ARBA00022475"/>
    </source>
</evidence>
<dbReference type="SMART" id="SM00387">
    <property type="entry name" value="HATPase_c"/>
    <property type="match status" value="1"/>
</dbReference>
<keyword evidence="2" id="KW-1003">Cell membrane</keyword>
<name>A0AA42DRK1_9FIRM</name>
<evidence type="ECO:0000256" key="3">
    <source>
        <dbReference type="ARBA" id="ARBA00022553"/>
    </source>
</evidence>
<dbReference type="InterPro" id="IPR050640">
    <property type="entry name" value="Bact_2-comp_sensor_kinase"/>
</dbReference>
<keyword evidence="8" id="KW-0067">ATP-binding</keyword>
<evidence type="ECO:0000256" key="5">
    <source>
        <dbReference type="ARBA" id="ARBA00022692"/>
    </source>
</evidence>
<evidence type="ECO:0000256" key="6">
    <source>
        <dbReference type="ARBA" id="ARBA00022741"/>
    </source>
</evidence>
<keyword evidence="7 14" id="KW-0418">Kinase</keyword>
<feature type="transmembrane region" description="Helical" evidence="12">
    <location>
        <begin position="299"/>
        <end position="325"/>
    </location>
</feature>
<dbReference type="Gene3D" id="6.10.340.10">
    <property type="match status" value="1"/>
</dbReference>
<dbReference type="InterPro" id="IPR003594">
    <property type="entry name" value="HATPase_dom"/>
</dbReference>
<dbReference type="SMART" id="SM00304">
    <property type="entry name" value="HAMP"/>
    <property type="match status" value="1"/>
</dbReference>
<dbReference type="Pfam" id="PF02518">
    <property type="entry name" value="HATPase_c"/>
    <property type="match status" value="1"/>
</dbReference>
<keyword evidence="9 12" id="KW-1133">Transmembrane helix</keyword>
<dbReference type="GO" id="GO:0000155">
    <property type="term" value="F:phosphorelay sensor kinase activity"/>
    <property type="evidence" value="ECO:0007669"/>
    <property type="project" value="InterPro"/>
</dbReference>
<evidence type="ECO:0000256" key="8">
    <source>
        <dbReference type="ARBA" id="ARBA00022840"/>
    </source>
</evidence>
<dbReference type="GO" id="GO:0005886">
    <property type="term" value="C:plasma membrane"/>
    <property type="evidence" value="ECO:0007669"/>
    <property type="project" value="UniProtKB-SubCell"/>
</dbReference>
<dbReference type="PROSITE" id="PS50885">
    <property type="entry name" value="HAMP"/>
    <property type="match status" value="1"/>
</dbReference>
<feature type="domain" description="HAMP" evidence="13">
    <location>
        <begin position="323"/>
        <end position="376"/>
    </location>
</feature>
<keyword evidence="15" id="KW-1185">Reference proteome</keyword>
<evidence type="ECO:0000256" key="10">
    <source>
        <dbReference type="ARBA" id="ARBA00023012"/>
    </source>
</evidence>
<dbReference type="SUPFAM" id="SSF158472">
    <property type="entry name" value="HAMP domain-like"/>
    <property type="match status" value="1"/>
</dbReference>
<evidence type="ECO:0000256" key="7">
    <source>
        <dbReference type="ARBA" id="ARBA00022777"/>
    </source>
</evidence>
<evidence type="ECO:0000313" key="15">
    <source>
        <dbReference type="Proteomes" id="UP001169242"/>
    </source>
</evidence>
<dbReference type="PANTHER" id="PTHR34220">
    <property type="entry name" value="SENSOR HISTIDINE KINASE YPDA"/>
    <property type="match status" value="1"/>
</dbReference>
<evidence type="ECO:0000256" key="12">
    <source>
        <dbReference type="SAM" id="Phobius"/>
    </source>
</evidence>
<keyword evidence="10" id="KW-0902">Two-component regulatory system</keyword>
<keyword evidence="6" id="KW-0547">Nucleotide-binding</keyword>
<dbReference type="Proteomes" id="UP001169242">
    <property type="component" value="Unassembled WGS sequence"/>
</dbReference>
<dbReference type="InterPro" id="IPR036890">
    <property type="entry name" value="HATPase_C_sf"/>
</dbReference>
<gene>
    <name evidence="14" type="ORF">PBV87_21320</name>
</gene>
<dbReference type="PANTHER" id="PTHR34220:SF11">
    <property type="entry name" value="SENSOR PROTEIN KINASE HPTS"/>
    <property type="match status" value="1"/>
</dbReference>
<dbReference type="SUPFAM" id="SSF55874">
    <property type="entry name" value="ATPase domain of HSP90 chaperone/DNA topoisomerase II/histidine kinase"/>
    <property type="match status" value="1"/>
</dbReference>
<evidence type="ECO:0000256" key="4">
    <source>
        <dbReference type="ARBA" id="ARBA00022679"/>
    </source>
</evidence>
<evidence type="ECO:0000259" key="13">
    <source>
        <dbReference type="PROSITE" id="PS50885"/>
    </source>
</evidence>
<comment type="subcellular location">
    <subcellularLocation>
        <location evidence="1">Cell membrane</location>
        <topology evidence="1">Multi-pass membrane protein</topology>
    </subcellularLocation>
</comment>